<sequence length="363" mass="39246">MMSEDSILLTIKSFTDLQTEINNTANGGILILEGYYKYNSNLDSNFLQKGVLVNKNITIFGNGCVIDGNNTSSLMEINANNNTVKIYDLNFINGHQNTWNYGRVSITNSIAYFNNCSFLNSTNGYYGSVYIAKTSQAHFNNCIFNNNYAKFGGAIFNNNIMYCKNCSFENNSAQSGGSLCINGENNGVENTNNYTYLENCSFSDNSSTAHGAVIYCDEWSKGCFNNCSFEKNSATTSGGAITIDGANIDINNCSFNKNKTGTSSTYNGGAIWIIKNDISGASNVNILNTSFSNNSASQDGGAIYLNGTCVLKISNSSFNNNTATRYGGSIRNYQGTATAYLCGFLKSSDATYGTITKNGCYGP</sequence>
<dbReference type="SUPFAM" id="SSF51126">
    <property type="entry name" value="Pectin lyase-like"/>
    <property type="match status" value="2"/>
</dbReference>
<dbReference type="eggNOG" id="arCOG09729">
    <property type="taxonomic scope" value="Archaea"/>
</dbReference>
<dbReference type="Proteomes" id="UP000008680">
    <property type="component" value="Chromosome"/>
</dbReference>
<evidence type="ECO:0000256" key="6">
    <source>
        <dbReference type="ARBA" id="ARBA00023136"/>
    </source>
</evidence>
<evidence type="ECO:0000313" key="9">
    <source>
        <dbReference type="Proteomes" id="UP000008680"/>
    </source>
</evidence>
<dbReference type="PANTHER" id="PTHR11319">
    <property type="entry name" value="G PROTEIN-COUPLED RECEPTOR-RELATED"/>
    <property type="match status" value="1"/>
</dbReference>
<keyword evidence="5" id="KW-0732">Signal</keyword>
<keyword evidence="6" id="KW-0472">Membrane</keyword>
<protein>
    <submittedName>
        <fullName evidence="8">Adhesin-like protein</fullName>
    </submittedName>
</protein>
<dbReference type="NCBIfam" id="TIGR01376">
    <property type="entry name" value="POMP_repeat"/>
    <property type="match status" value="2"/>
</dbReference>
<dbReference type="STRING" id="634498.mru_2189"/>
<accession>D3E1F4</accession>
<dbReference type="EMBL" id="CP001719">
    <property type="protein sequence ID" value="ADC48039.1"/>
    <property type="molecule type" value="Genomic_DNA"/>
</dbReference>
<dbReference type="InterPro" id="IPR012334">
    <property type="entry name" value="Pectin_lyas_fold"/>
</dbReference>
<gene>
    <name evidence="8" type="ordered locus">mru_2189</name>
</gene>
<evidence type="ECO:0000256" key="4">
    <source>
        <dbReference type="ARBA" id="ARBA00022525"/>
    </source>
</evidence>
<keyword evidence="9" id="KW-1185">Reference proteome</keyword>
<dbReference type="KEGG" id="mru:mru_2189"/>
<proteinExistence type="predicted"/>
<organism evidence="8 9">
    <name type="scientific">Methanobrevibacter ruminantium (strain ATCC 35063 / DSM 1093 / JCM 13430 / OCM 146 / M1)</name>
    <name type="common">Methanobacterium ruminantium</name>
    <dbReference type="NCBI Taxonomy" id="634498"/>
    <lineage>
        <taxon>Archaea</taxon>
        <taxon>Methanobacteriati</taxon>
        <taxon>Methanobacteriota</taxon>
        <taxon>Methanomada group</taxon>
        <taxon>Methanobacteria</taxon>
        <taxon>Methanobacteriales</taxon>
        <taxon>Methanobacteriaceae</taxon>
        <taxon>Methanobrevibacter</taxon>
    </lineage>
</organism>
<reference evidence="8 9" key="1">
    <citation type="journal article" date="2010" name="PLoS ONE">
        <title>The genome sequence of the rumen methanogen Methanobrevibacter ruminantium reveals new possibilities for controlling ruminant methane emissions.</title>
        <authorList>
            <person name="Leahy S.C."/>
            <person name="Kelly W.J."/>
            <person name="Altermann E."/>
            <person name="Ronimus R.S."/>
            <person name="Yeoman C.J."/>
            <person name="Pacheco D.M."/>
            <person name="Li D."/>
            <person name="Kong Z."/>
            <person name="McTavish S."/>
            <person name="Sang C."/>
            <person name="Lambie S.C."/>
            <person name="Janssen P.H."/>
            <person name="Dey D."/>
            <person name="Attwood G.T."/>
        </authorList>
    </citation>
    <scope>NUCLEOTIDE SEQUENCE [LARGE SCALE GENOMIC DNA]</scope>
    <source>
        <strain evidence="9">ATCC 35063 / DSM 1093 / JCM 13430 / OCM 146 / M1</strain>
    </source>
</reference>
<dbReference type="Gene3D" id="2.160.20.10">
    <property type="entry name" value="Single-stranded right-handed beta-helix, Pectin lyase-like"/>
    <property type="match status" value="1"/>
</dbReference>
<dbReference type="GO" id="GO:0005576">
    <property type="term" value="C:extracellular region"/>
    <property type="evidence" value="ECO:0007669"/>
    <property type="project" value="UniProtKB-SubCell"/>
</dbReference>
<dbReference type="InterPro" id="IPR011050">
    <property type="entry name" value="Pectin_lyase_fold/virulence"/>
</dbReference>
<dbReference type="InterPro" id="IPR003368">
    <property type="entry name" value="POMP_repeat"/>
</dbReference>
<keyword evidence="4" id="KW-0964">Secreted</keyword>
<evidence type="ECO:0000256" key="7">
    <source>
        <dbReference type="ARBA" id="ARBA00023237"/>
    </source>
</evidence>
<evidence type="ECO:0000256" key="3">
    <source>
        <dbReference type="ARBA" id="ARBA00004613"/>
    </source>
</evidence>
<dbReference type="PANTHER" id="PTHR11319:SF35">
    <property type="entry name" value="OUTER MEMBRANE PROTEIN PMPC-RELATED"/>
    <property type="match status" value="1"/>
</dbReference>
<keyword evidence="7" id="KW-0998">Cell outer membrane</keyword>
<evidence type="ECO:0000256" key="1">
    <source>
        <dbReference type="ARBA" id="ARBA00004196"/>
    </source>
</evidence>
<dbReference type="PATRIC" id="fig|634498.28.peg.2190"/>
<evidence type="ECO:0000313" key="8">
    <source>
        <dbReference type="EMBL" id="ADC48039.1"/>
    </source>
</evidence>
<dbReference type="HOGENOM" id="CLU_757825_0_0_2"/>
<evidence type="ECO:0000256" key="2">
    <source>
        <dbReference type="ARBA" id="ARBA00004442"/>
    </source>
</evidence>
<evidence type="ECO:0000256" key="5">
    <source>
        <dbReference type="ARBA" id="ARBA00022729"/>
    </source>
</evidence>
<name>D3E1F4_METRM</name>
<dbReference type="AlphaFoldDB" id="D3E1F4"/>
<dbReference type="Pfam" id="PF02415">
    <property type="entry name" value="Chlam_PMP"/>
    <property type="match status" value="3"/>
</dbReference>
<comment type="subcellular location">
    <subcellularLocation>
        <location evidence="1">Cell envelope</location>
    </subcellularLocation>
    <subcellularLocation>
        <location evidence="2">Cell outer membrane</location>
    </subcellularLocation>
    <subcellularLocation>
        <location evidence="3">Secreted</location>
    </subcellularLocation>
</comment>